<dbReference type="OrthoDB" id="3358527at2"/>
<feature type="compositionally biased region" description="Basic and acidic residues" evidence="1">
    <location>
        <begin position="152"/>
        <end position="165"/>
    </location>
</feature>
<evidence type="ECO:0000313" key="2">
    <source>
        <dbReference type="EMBL" id="OIJ36174.1"/>
    </source>
</evidence>
<dbReference type="AlphaFoldDB" id="A0A1S2N0G2"/>
<comment type="caution">
    <text evidence="2">The sequence shown here is derived from an EMBL/GenBank/DDBJ whole genome shotgun (WGS) entry which is preliminary data.</text>
</comment>
<proteinExistence type="predicted"/>
<feature type="region of interest" description="Disordered" evidence="1">
    <location>
        <begin position="132"/>
        <end position="178"/>
    </location>
</feature>
<reference evidence="2 3" key="1">
    <citation type="submission" date="2016-10" db="EMBL/GenBank/DDBJ databases">
        <title>Draft genome sequence of strain LCT isolated from the Shenzhou X spacecraft of China.</title>
        <authorList>
            <person name="Huang B."/>
        </authorList>
    </citation>
    <scope>NUCLEOTIDE SEQUENCE [LARGE SCALE GENOMIC DNA]</scope>
    <source>
        <strain evidence="2 3">LCT-H5</strain>
    </source>
</reference>
<dbReference type="RefSeq" id="WP_075514458.1">
    <property type="nucleotide sequence ID" value="NZ_MODZ01000004.1"/>
</dbReference>
<gene>
    <name evidence="2" type="ORF">BK826_03720</name>
</gene>
<protein>
    <submittedName>
        <fullName evidence="2">Uncharacterized protein</fullName>
    </submittedName>
</protein>
<evidence type="ECO:0000313" key="3">
    <source>
        <dbReference type="Proteomes" id="UP000179540"/>
    </source>
</evidence>
<sequence length="318" mass="34355">MSITKLHEHDVVDAEVIETPETPEELASEEALTRAEAELLTTQIRTSLHHAQELIVLAWTRRAWESLGYASWNEYVSGEFSDISLRPPLESRQDTVEAMRGAGMSIRAISAATTLSVGTVNKVLAQMKAENPEAEAAPVRGVNGKTYSPTQPERKPAPEPEKPEDTASPASPEPGELSLSEDLLNMSMDDLGIEDFVPQHGPSTGGWGLSALPGLEDEQKPVGKDFDLPAAKDLLDQVYAALRHSLEQVADSRFPAEVQSPELVSSVTRSLLISAGLLEKLGLSRDRLPEHGVVVNHLQVAAATLDRVAEHLAGDADE</sequence>
<accession>A0A1S2N0G2</accession>
<evidence type="ECO:0000256" key="1">
    <source>
        <dbReference type="SAM" id="MobiDB-lite"/>
    </source>
</evidence>
<name>A0A1S2N0G2_9MICC</name>
<dbReference type="Proteomes" id="UP000179540">
    <property type="component" value="Unassembled WGS sequence"/>
</dbReference>
<organism evidence="2 3">
    <name type="scientific">Rothia kristinae</name>
    <dbReference type="NCBI Taxonomy" id="37923"/>
    <lineage>
        <taxon>Bacteria</taxon>
        <taxon>Bacillati</taxon>
        <taxon>Actinomycetota</taxon>
        <taxon>Actinomycetes</taxon>
        <taxon>Micrococcales</taxon>
        <taxon>Micrococcaceae</taxon>
        <taxon>Rothia</taxon>
    </lineage>
</organism>
<dbReference type="EMBL" id="MODZ01000004">
    <property type="protein sequence ID" value="OIJ36174.1"/>
    <property type="molecule type" value="Genomic_DNA"/>
</dbReference>